<sequence length="113" mass="12820">MPHTNGEDVRGSEKSMGTRLIDRDQRVRAKPMRVLVLGMCRTGTSSIRLALNKLGYHAYHMDVVLEEEPAHLPYWKEALEVTYFPDSERPAHLRGEPPYGRAELTNSSPTMTP</sequence>
<feature type="region of interest" description="Disordered" evidence="1">
    <location>
        <begin position="1"/>
        <end position="21"/>
    </location>
</feature>
<evidence type="ECO:0000313" key="3">
    <source>
        <dbReference type="Proteomes" id="UP000800036"/>
    </source>
</evidence>
<dbReference type="InterPro" id="IPR040632">
    <property type="entry name" value="Sulfotransfer_4"/>
</dbReference>
<gene>
    <name evidence="2" type="ORF">BU23DRAFT_572666</name>
</gene>
<evidence type="ECO:0008006" key="4">
    <source>
        <dbReference type="Google" id="ProtNLM"/>
    </source>
</evidence>
<dbReference type="PANTHER" id="PTHR36978">
    <property type="entry name" value="P-LOOP CONTAINING NUCLEOTIDE TRIPHOSPHATE HYDROLASE"/>
    <property type="match status" value="1"/>
</dbReference>
<evidence type="ECO:0000313" key="2">
    <source>
        <dbReference type="EMBL" id="KAF1968152.1"/>
    </source>
</evidence>
<dbReference type="Proteomes" id="UP000800036">
    <property type="component" value="Unassembled WGS sequence"/>
</dbReference>
<dbReference type="AlphaFoldDB" id="A0A6A5UWJ8"/>
<accession>A0A6A5UWJ8</accession>
<feature type="compositionally biased region" description="Polar residues" evidence="1">
    <location>
        <begin position="104"/>
        <end position="113"/>
    </location>
</feature>
<dbReference type="InterPro" id="IPR027417">
    <property type="entry name" value="P-loop_NTPase"/>
</dbReference>
<dbReference type="PANTHER" id="PTHR36978:SF4">
    <property type="entry name" value="P-LOOP CONTAINING NUCLEOSIDE TRIPHOSPHATE HYDROLASE PROTEIN"/>
    <property type="match status" value="1"/>
</dbReference>
<dbReference type="EMBL" id="ML976724">
    <property type="protein sequence ID" value="KAF1968152.1"/>
    <property type="molecule type" value="Genomic_DNA"/>
</dbReference>
<dbReference type="Gene3D" id="3.40.50.300">
    <property type="entry name" value="P-loop containing nucleotide triphosphate hydrolases"/>
    <property type="match status" value="1"/>
</dbReference>
<evidence type="ECO:0000256" key="1">
    <source>
        <dbReference type="SAM" id="MobiDB-lite"/>
    </source>
</evidence>
<dbReference type="Pfam" id="PF17784">
    <property type="entry name" value="Sulfotransfer_4"/>
    <property type="match status" value="1"/>
</dbReference>
<dbReference type="OrthoDB" id="408152at2759"/>
<feature type="compositionally biased region" description="Basic and acidic residues" evidence="1">
    <location>
        <begin position="1"/>
        <end position="13"/>
    </location>
</feature>
<name>A0A6A5UWJ8_9PLEO</name>
<organism evidence="2 3">
    <name type="scientific">Bimuria novae-zelandiae CBS 107.79</name>
    <dbReference type="NCBI Taxonomy" id="1447943"/>
    <lineage>
        <taxon>Eukaryota</taxon>
        <taxon>Fungi</taxon>
        <taxon>Dikarya</taxon>
        <taxon>Ascomycota</taxon>
        <taxon>Pezizomycotina</taxon>
        <taxon>Dothideomycetes</taxon>
        <taxon>Pleosporomycetidae</taxon>
        <taxon>Pleosporales</taxon>
        <taxon>Massarineae</taxon>
        <taxon>Didymosphaeriaceae</taxon>
        <taxon>Bimuria</taxon>
    </lineage>
</organism>
<reference evidence="2" key="1">
    <citation type="journal article" date="2020" name="Stud. Mycol.">
        <title>101 Dothideomycetes genomes: a test case for predicting lifestyles and emergence of pathogens.</title>
        <authorList>
            <person name="Haridas S."/>
            <person name="Albert R."/>
            <person name="Binder M."/>
            <person name="Bloem J."/>
            <person name="Labutti K."/>
            <person name="Salamov A."/>
            <person name="Andreopoulos B."/>
            <person name="Baker S."/>
            <person name="Barry K."/>
            <person name="Bills G."/>
            <person name="Bluhm B."/>
            <person name="Cannon C."/>
            <person name="Castanera R."/>
            <person name="Culley D."/>
            <person name="Daum C."/>
            <person name="Ezra D."/>
            <person name="Gonzalez J."/>
            <person name="Henrissat B."/>
            <person name="Kuo A."/>
            <person name="Liang C."/>
            <person name="Lipzen A."/>
            <person name="Lutzoni F."/>
            <person name="Magnuson J."/>
            <person name="Mondo S."/>
            <person name="Nolan M."/>
            <person name="Ohm R."/>
            <person name="Pangilinan J."/>
            <person name="Park H.-J."/>
            <person name="Ramirez L."/>
            <person name="Alfaro M."/>
            <person name="Sun H."/>
            <person name="Tritt A."/>
            <person name="Yoshinaga Y."/>
            <person name="Zwiers L.-H."/>
            <person name="Turgeon B."/>
            <person name="Goodwin S."/>
            <person name="Spatafora J."/>
            <person name="Crous P."/>
            <person name="Grigoriev I."/>
        </authorList>
    </citation>
    <scope>NUCLEOTIDE SEQUENCE</scope>
    <source>
        <strain evidence="2">CBS 107.79</strain>
    </source>
</reference>
<feature type="region of interest" description="Disordered" evidence="1">
    <location>
        <begin position="88"/>
        <end position="113"/>
    </location>
</feature>
<protein>
    <recommendedName>
        <fullName evidence="4">P-loop containing nucleoside triphosphate hydrolase protein</fullName>
    </recommendedName>
</protein>
<keyword evidence="3" id="KW-1185">Reference proteome</keyword>
<proteinExistence type="predicted"/>